<dbReference type="OrthoDB" id="10004439at2759"/>
<feature type="compositionally biased region" description="Basic and acidic residues" evidence="9">
    <location>
        <begin position="305"/>
        <end position="322"/>
    </location>
</feature>
<dbReference type="Gene3D" id="2.40.10.10">
    <property type="entry name" value="Trypsin-like serine proteases"/>
    <property type="match status" value="1"/>
</dbReference>
<gene>
    <name evidence="11" type="ORF">MGAL_10B002842</name>
</gene>
<dbReference type="InterPro" id="IPR000884">
    <property type="entry name" value="TSP1_rpt"/>
</dbReference>
<dbReference type="SUPFAM" id="SSF50494">
    <property type="entry name" value="Trypsin-like serine proteases"/>
    <property type="match status" value="1"/>
</dbReference>
<feature type="domain" description="Peptidase S1" evidence="10">
    <location>
        <begin position="349"/>
        <end position="586"/>
    </location>
</feature>
<dbReference type="PRINTS" id="PR00722">
    <property type="entry name" value="CHYMOTRYPSIN"/>
</dbReference>
<keyword evidence="4" id="KW-0732">Signal</keyword>
<evidence type="ECO:0000256" key="1">
    <source>
        <dbReference type="ARBA" id="ARBA00004613"/>
    </source>
</evidence>
<evidence type="ECO:0000313" key="12">
    <source>
        <dbReference type="Proteomes" id="UP000596742"/>
    </source>
</evidence>
<feature type="region of interest" description="Disordered" evidence="9">
    <location>
        <begin position="293"/>
        <end position="326"/>
    </location>
</feature>
<dbReference type="EMBL" id="UYJE01005900">
    <property type="protein sequence ID" value="VDI41451.1"/>
    <property type="molecule type" value="Genomic_DNA"/>
</dbReference>
<dbReference type="AlphaFoldDB" id="A0A8B6F074"/>
<dbReference type="GO" id="GO:0004252">
    <property type="term" value="F:serine-type endopeptidase activity"/>
    <property type="evidence" value="ECO:0007669"/>
    <property type="project" value="InterPro"/>
</dbReference>
<evidence type="ECO:0000259" key="10">
    <source>
        <dbReference type="PROSITE" id="PS50240"/>
    </source>
</evidence>
<keyword evidence="2" id="KW-0964">Secreted</keyword>
<evidence type="ECO:0000256" key="8">
    <source>
        <dbReference type="RuleBase" id="RU363034"/>
    </source>
</evidence>
<dbReference type="SMART" id="SM00209">
    <property type="entry name" value="TSP1"/>
    <property type="match status" value="2"/>
</dbReference>
<evidence type="ECO:0000313" key="11">
    <source>
        <dbReference type="EMBL" id="VDI41451.1"/>
    </source>
</evidence>
<comment type="subcellular location">
    <subcellularLocation>
        <location evidence="1">Secreted</location>
    </subcellularLocation>
</comment>
<evidence type="ECO:0000256" key="7">
    <source>
        <dbReference type="ARBA" id="ARBA00023157"/>
    </source>
</evidence>
<evidence type="ECO:0000256" key="5">
    <source>
        <dbReference type="ARBA" id="ARBA00022801"/>
    </source>
</evidence>
<evidence type="ECO:0000256" key="6">
    <source>
        <dbReference type="ARBA" id="ARBA00022825"/>
    </source>
</evidence>
<dbReference type="CDD" id="cd00190">
    <property type="entry name" value="Tryp_SPc"/>
    <property type="match status" value="1"/>
</dbReference>
<dbReference type="InterPro" id="IPR001314">
    <property type="entry name" value="Peptidase_S1A"/>
</dbReference>
<dbReference type="InterPro" id="IPR043504">
    <property type="entry name" value="Peptidase_S1_PA_chymotrypsin"/>
</dbReference>
<dbReference type="GO" id="GO:0006508">
    <property type="term" value="P:proteolysis"/>
    <property type="evidence" value="ECO:0007669"/>
    <property type="project" value="UniProtKB-KW"/>
</dbReference>
<dbReference type="PANTHER" id="PTHR24264:SF65">
    <property type="entry name" value="SRCR DOMAIN-CONTAINING PROTEIN"/>
    <property type="match status" value="1"/>
</dbReference>
<feature type="non-terminal residue" evidence="11">
    <location>
        <position position="598"/>
    </location>
</feature>
<keyword evidence="12" id="KW-1185">Reference proteome</keyword>
<sequence length="598" mass="68444">MSCVAGINSSAIDVESSTADVKPITGYIRFSSEDYTQTLYIAALEINFLCILKFRGDVDYLDGWNIISNAFAHLLDTCILKGITRVEILQQITDVRYICLDVEKVRMQVCLHEILTFTATLIVSLNVIESSKLDIDSKQTTVNRMIQKANTSLDNLLSSKLLSDNYSTWSAWSRCNRRCEQTRKRTCMHHKVCGDTIVKDKQKCVRKTGTCNSLSYKVIGYRRRNRLIEELLYDLLYDTWSNWGRCTRACKRRRNRKCKESDICGSSYIQEEKKCRPRRTSCKKLTLNPFYSSSEKQSKHRRKSGFKDREPSRPRPKGDKSKTHSTIISSTLEDMKGRCGVRSGGSYRIVGGKEATPYSWPWQVAILTRWKEQYCGGTLIAPGWVLTAAHCIRKRGKRRRVIVRIGEHDMRLVEGREVDLRLDSDYPHHNFDYETITNDIALLKLKKPEKVKNNVEYACLPEEGEDIPDQTMCMTVGWGKEKNTHLFGSTVLQEAEVPIVNKKKCRKAFDYKITEKQICAGYKKGGIDSCAGDSGGPLLCPKNINGTTRWIVYGVTSYGEGCGQKGKYGIYTNVSHYIRWINKIIKQNEKPFNQNLPY</sequence>
<dbReference type="FunFam" id="2.40.10.10:FF:000120">
    <property type="entry name" value="Putative serine protease"/>
    <property type="match status" value="1"/>
</dbReference>
<keyword evidence="3 8" id="KW-0645">Protease</keyword>
<dbReference type="InterPro" id="IPR001254">
    <property type="entry name" value="Trypsin_dom"/>
</dbReference>
<dbReference type="GO" id="GO:0005615">
    <property type="term" value="C:extracellular space"/>
    <property type="evidence" value="ECO:0007669"/>
    <property type="project" value="TreeGrafter"/>
</dbReference>
<dbReference type="PROSITE" id="PS00134">
    <property type="entry name" value="TRYPSIN_HIS"/>
    <property type="match status" value="1"/>
</dbReference>
<comment type="caution">
    <text evidence="11">The sequence shown here is derived from an EMBL/GenBank/DDBJ whole genome shotgun (WGS) entry which is preliminary data.</text>
</comment>
<accession>A0A8B6F074</accession>
<name>A0A8B6F074_MYTGA</name>
<dbReference type="InterPro" id="IPR018114">
    <property type="entry name" value="TRYPSIN_HIS"/>
</dbReference>
<dbReference type="PANTHER" id="PTHR24264">
    <property type="entry name" value="TRYPSIN-RELATED"/>
    <property type="match status" value="1"/>
</dbReference>
<keyword evidence="5 8" id="KW-0378">Hydrolase</keyword>
<dbReference type="InterPro" id="IPR050127">
    <property type="entry name" value="Serine_Proteases_S1"/>
</dbReference>
<dbReference type="PROSITE" id="PS50240">
    <property type="entry name" value="TRYPSIN_DOM"/>
    <property type="match status" value="1"/>
</dbReference>
<reference evidence="11" key="1">
    <citation type="submission" date="2018-11" db="EMBL/GenBank/DDBJ databases">
        <authorList>
            <person name="Alioto T."/>
            <person name="Alioto T."/>
        </authorList>
    </citation>
    <scope>NUCLEOTIDE SEQUENCE</scope>
</reference>
<proteinExistence type="predicted"/>
<evidence type="ECO:0000256" key="3">
    <source>
        <dbReference type="ARBA" id="ARBA00022670"/>
    </source>
</evidence>
<evidence type="ECO:0000256" key="9">
    <source>
        <dbReference type="SAM" id="MobiDB-lite"/>
    </source>
</evidence>
<evidence type="ECO:0000256" key="2">
    <source>
        <dbReference type="ARBA" id="ARBA00022525"/>
    </source>
</evidence>
<dbReference type="Proteomes" id="UP000596742">
    <property type="component" value="Unassembled WGS sequence"/>
</dbReference>
<organism evidence="11 12">
    <name type="scientific">Mytilus galloprovincialis</name>
    <name type="common">Mediterranean mussel</name>
    <dbReference type="NCBI Taxonomy" id="29158"/>
    <lineage>
        <taxon>Eukaryota</taxon>
        <taxon>Metazoa</taxon>
        <taxon>Spiralia</taxon>
        <taxon>Lophotrochozoa</taxon>
        <taxon>Mollusca</taxon>
        <taxon>Bivalvia</taxon>
        <taxon>Autobranchia</taxon>
        <taxon>Pteriomorphia</taxon>
        <taxon>Mytilida</taxon>
        <taxon>Mytiloidea</taxon>
        <taxon>Mytilidae</taxon>
        <taxon>Mytilinae</taxon>
        <taxon>Mytilus</taxon>
    </lineage>
</organism>
<keyword evidence="6 8" id="KW-0720">Serine protease</keyword>
<keyword evidence="7" id="KW-1015">Disulfide bond</keyword>
<dbReference type="PROSITE" id="PS00135">
    <property type="entry name" value="TRYPSIN_SER"/>
    <property type="match status" value="1"/>
</dbReference>
<dbReference type="InterPro" id="IPR009003">
    <property type="entry name" value="Peptidase_S1_PA"/>
</dbReference>
<evidence type="ECO:0000256" key="4">
    <source>
        <dbReference type="ARBA" id="ARBA00022729"/>
    </source>
</evidence>
<dbReference type="InterPro" id="IPR033116">
    <property type="entry name" value="TRYPSIN_SER"/>
</dbReference>
<dbReference type="Pfam" id="PF00089">
    <property type="entry name" value="Trypsin"/>
    <property type="match status" value="1"/>
</dbReference>
<dbReference type="SMART" id="SM00020">
    <property type="entry name" value="Tryp_SPc"/>
    <property type="match status" value="1"/>
</dbReference>
<protein>
    <recommendedName>
        <fullName evidence="10">Peptidase S1 domain-containing protein</fullName>
    </recommendedName>
</protein>